<feature type="region of interest" description="Disordered" evidence="1">
    <location>
        <begin position="1"/>
        <end position="22"/>
    </location>
</feature>
<feature type="region of interest" description="Disordered" evidence="1">
    <location>
        <begin position="120"/>
        <end position="139"/>
    </location>
</feature>
<evidence type="ECO:0000256" key="2">
    <source>
        <dbReference type="SAM" id="Phobius"/>
    </source>
</evidence>
<dbReference type="AlphaFoldDB" id="A0A394DA44"/>
<gene>
    <name evidence="3" type="ORF">TanjilG_00580</name>
</gene>
<name>A0A394DA44_LUPAN</name>
<keyword evidence="2" id="KW-0472">Membrane</keyword>
<accession>A0A394DA44</accession>
<protein>
    <submittedName>
        <fullName evidence="3">Uncharacterized protein</fullName>
    </submittedName>
</protein>
<evidence type="ECO:0000313" key="4">
    <source>
        <dbReference type="Proteomes" id="UP000188354"/>
    </source>
</evidence>
<dbReference type="Proteomes" id="UP000188354">
    <property type="component" value="Unassembled WGS sequence"/>
</dbReference>
<evidence type="ECO:0000313" key="3">
    <source>
        <dbReference type="EMBL" id="OIW20089.1"/>
    </source>
</evidence>
<organism evidence="3 4">
    <name type="scientific">Lupinus angustifolius</name>
    <name type="common">Narrow-leaved blue lupine</name>
    <dbReference type="NCBI Taxonomy" id="3871"/>
    <lineage>
        <taxon>Eukaryota</taxon>
        <taxon>Viridiplantae</taxon>
        <taxon>Streptophyta</taxon>
        <taxon>Embryophyta</taxon>
        <taxon>Tracheophyta</taxon>
        <taxon>Spermatophyta</taxon>
        <taxon>Magnoliopsida</taxon>
        <taxon>eudicotyledons</taxon>
        <taxon>Gunneridae</taxon>
        <taxon>Pentapetalae</taxon>
        <taxon>rosids</taxon>
        <taxon>fabids</taxon>
        <taxon>Fabales</taxon>
        <taxon>Fabaceae</taxon>
        <taxon>Papilionoideae</taxon>
        <taxon>50 kb inversion clade</taxon>
        <taxon>genistoids sensu lato</taxon>
        <taxon>core genistoids</taxon>
        <taxon>Genisteae</taxon>
        <taxon>Lupinus</taxon>
    </lineage>
</organism>
<evidence type="ECO:0000256" key="1">
    <source>
        <dbReference type="SAM" id="MobiDB-lite"/>
    </source>
</evidence>
<keyword evidence="2" id="KW-1133">Transmembrane helix</keyword>
<dbReference type="EMBL" id="MLAU01005613">
    <property type="protein sequence ID" value="OIW20089.1"/>
    <property type="molecule type" value="Genomic_DNA"/>
</dbReference>
<feature type="transmembrane region" description="Helical" evidence="2">
    <location>
        <begin position="225"/>
        <end position="244"/>
    </location>
</feature>
<keyword evidence="2" id="KW-0812">Transmembrane</keyword>
<reference evidence="3 4" key="1">
    <citation type="journal article" date="2017" name="Plant Biotechnol. J.">
        <title>A comprehensive draft genome sequence for lupin (Lupinus angustifolius), an emerging health food: insights into plant-microbe interactions and legume evolution.</title>
        <authorList>
            <person name="Hane J.K."/>
            <person name="Ming Y."/>
            <person name="Kamphuis L.G."/>
            <person name="Nelson M.N."/>
            <person name="Garg G."/>
            <person name="Atkins C.A."/>
            <person name="Bayer P.E."/>
            <person name="Bravo A."/>
            <person name="Bringans S."/>
            <person name="Cannon S."/>
            <person name="Edwards D."/>
            <person name="Foley R."/>
            <person name="Gao L.L."/>
            <person name="Harrison M.J."/>
            <person name="Huang W."/>
            <person name="Hurgobin B."/>
            <person name="Li S."/>
            <person name="Liu C.W."/>
            <person name="McGrath A."/>
            <person name="Morahan G."/>
            <person name="Murray J."/>
            <person name="Weller J."/>
            <person name="Jian J."/>
            <person name="Singh K.B."/>
        </authorList>
    </citation>
    <scope>NUCLEOTIDE SEQUENCE [LARGE SCALE GENOMIC DNA]</scope>
    <source>
        <strain evidence="4">cv. Tanjil</strain>
        <tissue evidence="3">Whole plant</tissue>
    </source>
</reference>
<sequence length="247" mass="27536">MPNGHMEQGVGSFVQPSPGSMQVVDERNDVHNQLLDVPNLEGQSSILCQNITRPSNLSGLQVMGSRIVGLSGNASLVQMPESSHLLRQERASNIQLQRVAHASGNRPTIWKNWKGKNGEEYVPPGRGRPRKRFEVGESSNCPKYQMIEKDSSGRENAGTSPIQQEANNASENVTNEVQNANPSNPSPYAQTPREITNCLYGLAFERNCVPTDPHLRLFKGPPGNYNYFLGMILFLLWLVIMQQIKYY</sequence>
<comment type="caution">
    <text evidence="3">The sequence shown here is derived from an EMBL/GenBank/DDBJ whole genome shotgun (WGS) entry which is preliminary data.</text>
</comment>
<keyword evidence="4" id="KW-1185">Reference proteome</keyword>
<dbReference type="Gramene" id="OIW20089">
    <property type="protein sequence ID" value="OIW20089"/>
    <property type="gene ID" value="TanjilG_00580"/>
</dbReference>
<proteinExistence type="predicted"/>